<dbReference type="EMBL" id="JAWHQM010000007">
    <property type="protein sequence ID" value="KAK5628088.1"/>
    <property type="molecule type" value="Genomic_DNA"/>
</dbReference>
<comment type="caution">
    <text evidence="3">The sequence shown here is derived from an EMBL/GenBank/DDBJ whole genome shotgun (WGS) entry which is preliminary data.</text>
</comment>
<evidence type="ECO:0008006" key="5">
    <source>
        <dbReference type="Google" id="ProtNLM"/>
    </source>
</evidence>
<feature type="transmembrane region" description="Helical" evidence="2">
    <location>
        <begin position="34"/>
        <end position="53"/>
    </location>
</feature>
<reference evidence="3 4" key="1">
    <citation type="submission" date="2023-10" db="EMBL/GenBank/DDBJ databases">
        <title>Draft genome sequence of Xylaria bambusicola isolate GMP-LS, the root and basal stem rot pathogen of sugarcane in Indonesia.</title>
        <authorList>
            <person name="Selvaraj P."/>
            <person name="Muralishankar V."/>
            <person name="Muruganantham S."/>
            <person name="Sp S."/>
            <person name="Haryani S."/>
            <person name="Lau K.J.X."/>
            <person name="Naqvi N.I."/>
        </authorList>
    </citation>
    <scope>NUCLEOTIDE SEQUENCE [LARGE SCALE GENOMIC DNA]</scope>
    <source>
        <strain evidence="3">GMP-LS</strain>
    </source>
</reference>
<feature type="transmembrane region" description="Helical" evidence="2">
    <location>
        <begin position="60"/>
        <end position="80"/>
    </location>
</feature>
<dbReference type="Proteomes" id="UP001305414">
    <property type="component" value="Unassembled WGS sequence"/>
</dbReference>
<keyword evidence="2" id="KW-1133">Transmembrane helix</keyword>
<evidence type="ECO:0000256" key="1">
    <source>
        <dbReference type="SAM" id="MobiDB-lite"/>
    </source>
</evidence>
<evidence type="ECO:0000313" key="3">
    <source>
        <dbReference type="EMBL" id="KAK5628088.1"/>
    </source>
</evidence>
<keyword evidence="2" id="KW-0472">Membrane</keyword>
<keyword evidence="2" id="KW-0812">Transmembrane</keyword>
<name>A0AAN7Z5Q2_9PEZI</name>
<feature type="region of interest" description="Disordered" evidence="1">
    <location>
        <begin position="130"/>
        <end position="159"/>
    </location>
</feature>
<accession>A0AAN7Z5Q2</accession>
<feature type="transmembrane region" description="Helical" evidence="2">
    <location>
        <begin position="505"/>
        <end position="524"/>
    </location>
</feature>
<feature type="transmembrane region" description="Helical" evidence="2">
    <location>
        <begin position="447"/>
        <end position="467"/>
    </location>
</feature>
<organism evidence="3 4">
    <name type="scientific">Xylaria bambusicola</name>
    <dbReference type="NCBI Taxonomy" id="326684"/>
    <lineage>
        <taxon>Eukaryota</taxon>
        <taxon>Fungi</taxon>
        <taxon>Dikarya</taxon>
        <taxon>Ascomycota</taxon>
        <taxon>Pezizomycotina</taxon>
        <taxon>Sordariomycetes</taxon>
        <taxon>Xylariomycetidae</taxon>
        <taxon>Xylariales</taxon>
        <taxon>Xylariaceae</taxon>
        <taxon>Xylaria</taxon>
    </lineage>
</organism>
<evidence type="ECO:0000256" key="2">
    <source>
        <dbReference type="SAM" id="Phobius"/>
    </source>
</evidence>
<keyword evidence="4" id="KW-1185">Reference proteome</keyword>
<protein>
    <recommendedName>
        <fullName evidence="5">Wax synthase domain-containing protein</fullName>
    </recommendedName>
</protein>
<gene>
    <name evidence="3" type="ORF">RRF57_003803</name>
</gene>
<sequence length="623" mass="70900">MSLQVPRAHLLDLASAYWELYRAKLRADVQATPLIFPLHLAAYWIIPSLYLAIPHKNRLWLYRARWLVLAFVCTFHYYMIKYVKSPNFAASYGVRIIASWGTIWNFYLLVWTKPQWDARRVERLRVSQPINRPNNDRMGDQLPVSPEKGAPAVNKPNKPNSQAVAISEIDRIALNPRSGQSNGNALMRKRKSNAVQENGVQAGEEEVLVERIIFLNSGKNPPLNQNAALELYRRAQEQEYEYYWEKFPANASFQARLDWVFDIVSTFRLTGWDSAPSCLPPYEPPPTIGPYQLPLEYGSQLVSRIRSFQLFLRTGPGGIVVTCFRNIRSKQGYERTVLRRKLVLSRLFVNFLPSYIIIDVCAALMTNDPYFIAGPEHRHPLPSPSAPLSSAHNPRLRGSSFCAAIVRMKADSAGYQTFRVRFSAPTKWLLRLSYFPSPRRHGSASTLIGPVVGTIIAFVQSGIIQYATPKTLMEVMIAFQSEHACLRMNASAAGSYASMPMRYHWGPPIFFALSSFGIVLQTMLSRGLRRRIKRSPLWSNYCGCSKQHSIYVRLAPGYWLNSLGRFRGLRYLALGARPCLLFQGRWNVCGDMIETRYLDGIGVLGIDGEKQVLRFNDFESGRE</sequence>
<dbReference type="AlphaFoldDB" id="A0AAN7Z5Q2"/>
<proteinExistence type="predicted"/>
<evidence type="ECO:0000313" key="4">
    <source>
        <dbReference type="Proteomes" id="UP001305414"/>
    </source>
</evidence>
<feature type="transmembrane region" description="Helical" evidence="2">
    <location>
        <begin position="92"/>
        <end position="110"/>
    </location>
</feature>